<dbReference type="AlphaFoldDB" id="A0A6J7L1D2"/>
<dbReference type="EMBL" id="CAFBND010000168">
    <property type="protein sequence ID" value="CAB4961890.1"/>
    <property type="molecule type" value="Genomic_DNA"/>
</dbReference>
<gene>
    <name evidence="2" type="ORF">UFOPK3752_02334</name>
    <name evidence="3" type="ORF">UFOPK4150_02021</name>
</gene>
<dbReference type="EMBL" id="CAFBPU010000054">
    <property type="protein sequence ID" value="CAB5038475.1"/>
    <property type="molecule type" value="Genomic_DNA"/>
</dbReference>
<proteinExistence type="predicted"/>
<evidence type="ECO:0000313" key="2">
    <source>
        <dbReference type="EMBL" id="CAB4961890.1"/>
    </source>
</evidence>
<feature type="transmembrane region" description="Helical" evidence="1">
    <location>
        <begin position="45"/>
        <end position="66"/>
    </location>
</feature>
<sequence length="79" mass="7991">MASAAIVSDVDRTRIHASFFALACGAVGILAVGIGTLISPGDGSTFGWALHAGGWVLVAIAIIAHIEHLSNRLGRAAVV</sequence>
<organism evidence="2">
    <name type="scientific">freshwater metagenome</name>
    <dbReference type="NCBI Taxonomy" id="449393"/>
    <lineage>
        <taxon>unclassified sequences</taxon>
        <taxon>metagenomes</taxon>
        <taxon>ecological metagenomes</taxon>
    </lineage>
</organism>
<reference evidence="2" key="1">
    <citation type="submission" date="2020-05" db="EMBL/GenBank/DDBJ databases">
        <authorList>
            <person name="Chiriac C."/>
            <person name="Salcher M."/>
            <person name="Ghai R."/>
            <person name="Kavagutti S V."/>
        </authorList>
    </citation>
    <scope>NUCLEOTIDE SEQUENCE</scope>
</reference>
<accession>A0A6J7L1D2</accession>
<evidence type="ECO:0000313" key="3">
    <source>
        <dbReference type="EMBL" id="CAB5038475.1"/>
    </source>
</evidence>
<evidence type="ECO:0000256" key="1">
    <source>
        <dbReference type="SAM" id="Phobius"/>
    </source>
</evidence>
<name>A0A6J7L1D2_9ZZZZ</name>
<protein>
    <submittedName>
        <fullName evidence="2">Unannotated protein</fullName>
    </submittedName>
</protein>
<keyword evidence="1" id="KW-1133">Transmembrane helix</keyword>
<feature type="transmembrane region" description="Helical" evidence="1">
    <location>
        <begin position="19"/>
        <end position="39"/>
    </location>
</feature>
<keyword evidence="1" id="KW-0472">Membrane</keyword>
<keyword evidence="1" id="KW-0812">Transmembrane</keyword>